<feature type="transmembrane region" description="Helical" evidence="1">
    <location>
        <begin position="7"/>
        <end position="26"/>
    </location>
</feature>
<evidence type="ECO:0000313" key="2">
    <source>
        <dbReference type="EMBL" id="QTX03851.1"/>
    </source>
</evidence>
<dbReference type="EMBL" id="CP071696">
    <property type="protein sequence ID" value="QTX03851.1"/>
    <property type="molecule type" value="Genomic_DNA"/>
</dbReference>
<keyword evidence="1" id="KW-1133">Transmembrane helix</keyword>
<accession>A0A975FL28</accession>
<keyword evidence="1" id="KW-0472">Membrane</keyword>
<name>A0A975FL28_9MICO</name>
<proteinExistence type="predicted"/>
<dbReference type="KEGG" id="aarc:G127AT_11040"/>
<evidence type="ECO:0008006" key="4">
    <source>
        <dbReference type="Google" id="ProtNLM"/>
    </source>
</evidence>
<dbReference type="AlphaFoldDB" id="A0A975FL28"/>
<keyword evidence="3" id="KW-1185">Reference proteome</keyword>
<protein>
    <recommendedName>
        <fullName evidence="4">Flagellar biosynthesis protein FlhA</fullName>
    </recommendedName>
</protein>
<reference evidence="2" key="1">
    <citation type="submission" date="2021-03" db="EMBL/GenBank/DDBJ databases">
        <title>Agromyces archimandritus sp. nov., isolated from the cockroach Archimandrita tessellata.</title>
        <authorList>
            <person name="Guzman J."/>
            <person name="Ortuzar M."/>
            <person name="Poehlein A."/>
            <person name="Daniel R."/>
            <person name="Trujillo M."/>
            <person name="Vilcinskas A."/>
        </authorList>
    </citation>
    <scope>NUCLEOTIDE SEQUENCE</scope>
    <source>
        <strain evidence="2">G127AT</strain>
    </source>
</reference>
<feature type="transmembrane region" description="Helical" evidence="1">
    <location>
        <begin position="32"/>
        <end position="53"/>
    </location>
</feature>
<dbReference type="Proteomes" id="UP000671914">
    <property type="component" value="Chromosome"/>
</dbReference>
<evidence type="ECO:0000256" key="1">
    <source>
        <dbReference type="SAM" id="Phobius"/>
    </source>
</evidence>
<gene>
    <name evidence="2" type="ORF">G127AT_11040</name>
</gene>
<dbReference type="RefSeq" id="WP_210896857.1">
    <property type="nucleotide sequence ID" value="NZ_CP071696.1"/>
</dbReference>
<evidence type="ECO:0000313" key="3">
    <source>
        <dbReference type="Proteomes" id="UP000671914"/>
    </source>
</evidence>
<keyword evidence="1" id="KW-0812">Transmembrane</keyword>
<sequence>MNRTAWTVIGAIVAVVIAWFLVGVLIELLGFLAKLVLVAAIAVAVFFGLRAIFTRTKSRSS</sequence>
<organism evidence="2 3">
    <name type="scientific">Agromyces archimandritae</name>
    <dbReference type="NCBI Taxonomy" id="2781962"/>
    <lineage>
        <taxon>Bacteria</taxon>
        <taxon>Bacillati</taxon>
        <taxon>Actinomycetota</taxon>
        <taxon>Actinomycetes</taxon>
        <taxon>Micrococcales</taxon>
        <taxon>Microbacteriaceae</taxon>
        <taxon>Agromyces</taxon>
    </lineage>
</organism>